<feature type="compositionally biased region" description="Basic residues" evidence="1">
    <location>
        <begin position="126"/>
        <end position="148"/>
    </location>
</feature>
<sequence>MASSRDHNHVLRSYVLRDLRGGEEPWENVTNTEAKKNVVFGKHLQLPESCPEKFRSFIHEKIFVVDPKRRVVMDDVVRFIEPIINEMHNASAIFVIEQPVIVKPETVTIALSPTYFAGRNNDSSKKMKSASKVLRRKDKKKDKRKKTAHPGNHNMIEK</sequence>
<organism evidence="2 3">
    <name type="scientific">Caenorhabditis japonica</name>
    <dbReference type="NCBI Taxonomy" id="281687"/>
    <lineage>
        <taxon>Eukaryota</taxon>
        <taxon>Metazoa</taxon>
        <taxon>Ecdysozoa</taxon>
        <taxon>Nematoda</taxon>
        <taxon>Chromadorea</taxon>
        <taxon>Rhabditida</taxon>
        <taxon>Rhabditina</taxon>
        <taxon>Rhabditomorpha</taxon>
        <taxon>Rhabditoidea</taxon>
        <taxon>Rhabditidae</taxon>
        <taxon>Peloderinae</taxon>
        <taxon>Caenorhabditis</taxon>
    </lineage>
</organism>
<reference evidence="2" key="2">
    <citation type="submission" date="2022-06" db="UniProtKB">
        <authorList>
            <consortium name="EnsemblMetazoa"/>
        </authorList>
    </citation>
    <scope>IDENTIFICATION</scope>
    <source>
        <strain evidence="2">DF5081</strain>
    </source>
</reference>
<keyword evidence="3" id="KW-1185">Reference proteome</keyword>
<dbReference type="EnsemblMetazoa" id="CJA05596a.1">
    <property type="protein sequence ID" value="CJA05596a.1"/>
    <property type="gene ID" value="WBGene00124800"/>
</dbReference>
<dbReference type="Proteomes" id="UP000005237">
    <property type="component" value="Unassembled WGS sequence"/>
</dbReference>
<evidence type="ECO:0000313" key="2">
    <source>
        <dbReference type="EnsemblMetazoa" id="CJA05596a.1"/>
    </source>
</evidence>
<dbReference type="AlphaFoldDB" id="A0A8R1DKV1"/>
<name>A0A8R1DKV1_CAEJA</name>
<accession>A0A8R1DKV1</accession>
<protein>
    <submittedName>
        <fullName evidence="2">Uncharacterized protein</fullName>
    </submittedName>
</protein>
<evidence type="ECO:0000313" key="3">
    <source>
        <dbReference type="Proteomes" id="UP000005237"/>
    </source>
</evidence>
<dbReference type="Gene3D" id="1.10.510.10">
    <property type="entry name" value="Transferase(Phosphotransferase) domain 1"/>
    <property type="match status" value="1"/>
</dbReference>
<proteinExistence type="predicted"/>
<reference evidence="3" key="1">
    <citation type="submission" date="2010-08" db="EMBL/GenBank/DDBJ databases">
        <authorList>
            <consortium name="Caenorhabditis japonica Sequencing Consortium"/>
            <person name="Wilson R.K."/>
        </authorList>
    </citation>
    <scope>NUCLEOTIDE SEQUENCE [LARGE SCALE GENOMIC DNA]</scope>
    <source>
        <strain evidence="3">DF5081</strain>
    </source>
</reference>
<feature type="region of interest" description="Disordered" evidence="1">
    <location>
        <begin position="120"/>
        <end position="158"/>
    </location>
</feature>
<evidence type="ECO:0000256" key="1">
    <source>
        <dbReference type="SAM" id="MobiDB-lite"/>
    </source>
</evidence>